<dbReference type="AlphaFoldDB" id="A0A439CTN9"/>
<dbReference type="CDD" id="cd09917">
    <property type="entry name" value="F-box_SF"/>
    <property type="match status" value="1"/>
</dbReference>
<dbReference type="EMBL" id="RYZI01000430">
    <property type="protein sequence ID" value="RWA05530.1"/>
    <property type="molecule type" value="Genomic_DNA"/>
</dbReference>
<evidence type="ECO:0000313" key="2">
    <source>
        <dbReference type="Proteomes" id="UP000286045"/>
    </source>
</evidence>
<reference evidence="1 2" key="1">
    <citation type="submission" date="2018-12" db="EMBL/GenBank/DDBJ databases">
        <title>Draft genome sequence of Xylaria grammica IHI A82.</title>
        <authorList>
            <person name="Buettner E."/>
            <person name="Kellner H."/>
        </authorList>
    </citation>
    <scope>NUCLEOTIDE SEQUENCE [LARGE SCALE GENOMIC DNA]</scope>
    <source>
        <strain evidence="1 2">IHI A82</strain>
    </source>
</reference>
<comment type="caution">
    <text evidence="1">The sequence shown here is derived from an EMBL/GenBank/DDBJ whole genome shotgun (WGS) entry which is preliminary data.</text>
</comment>
<protein>
    <recommendedName>
        <fullName evidence="3">F-box domain-containing protein</fullName>
    </recommendedName>
</protein>
<evidence type="ECO:0008006" key="3">
    <source>
        <dbReference type="Google" id="ProtNLM"/>
    </source>
</evidence>
<sequence length="476" mass="55458">MDHVGDTGTSSTTRDPPSLPVDLFHLLSDYLTPEDCIRCRRVGRRWNDAFSSQDLSRRLMHRNFPRAREMRNAANAPISPDWAQIYPIVARRYFHLRSARARRIERIDIDPKSYFEPVKPFKRWLQRRGKIYPFQREDPNWCMEDGLLIYRENVYSGYVAYDLETGRRVSVPFDGVDKTVRRLRLAHNVLVIEWCERPAPDPFILGNIYRHFATAFDVRRSSEPDPDGSPSPWTIRFRSEWKIHDLGFPKIEDASPYRPSEDPLGINRPGPWQPQPRVVKRFGEDELGFFDIRQGKRPIFREILLDEETIYIHEEDHTWDLGRGWPENRNSNHLVRATGIPLSGVGPRWVDICVDISPVGCIRQDIGRHELPRHLTVSDAVDWLAGVRIVARYYFGPADRTSFLEYMRSRRMRTDGRLEAASPTHICTEMEIEAGLHETEFQNDIWGRLLGKGKIVGDERWVVGAGWDGNITVVRF</sequence>
<gene>
    <name evidence="1" type="ORF">EKO27_g9573</name>
</gene>
<dbReference type="Gene3D" id="1.20.1280.50">
    <property type="match status" value="1"/>
</dbReference>
<accession>A0A439CTN9</accession>
<dbReference type="Proteomes" id="UP000286045">
    <property type="component" value="Unassembled WGS sequence"/>
</dbReference>
<proteinExistence type="predicted"/>
<organism evidence="1 2">
    <name type="scientific">Xylaria grammica</name>
    <dbReference type="NCBI Taxonomy" id="363999"/>
    <lineage>
        <taxon>Eukaryota</taxon>
        <taxon>Fungi</taxon>
        <taxon>Dikarya</taxon>
        <taxon>Ascomycota</taxon>
        <taxon>Pezizomycotina</taxon>
        <taxon>Sordariomycetes</taxon>
        <taxon>Xylariomycetidae</taxon>
        <taxon>Xylariales</taxon>
        <taxon>Xylariaceae</taxon>
        <taxon>Xylaria</taxon>
    </lineage>
</organism>
<evidence type="ECO:0000313" key="1">
    <source>
        <dbReference type="EMBL" id="RWA05530.1"/>
    </source>
</evidence>
<name>A0A439CTN9_9PEZI</name>
<dbReference type="InterPro" id="IPR036047">
    <property type="entry name" value="F-box-like_dom_sf"/>
</dbReference>
<dbReference type="SUPFAM" id="SSF81383">
    <property type="entry name" value="F-box domain"/>
    <property type="match status" value="1"/>
</dbReference>
<keyword evidence="2" id="KW-1185">Reference proteome</keyword>